<comment type="similarity">
    <text evidence="2">Belongs to the protein kinase superfamily. CAMK Ser/Thr protein kinase family. NIM1 subfamily.</text>
</comment>
<dbReference type="SMART" id="SM00220">
    <property type="entry name" value="S_TKc"/>
    <property type="match status" value="1"/>
</dbReference>
<evidence type="ECO:0000256" key="1">
    <source>
        <dbReference type="ARBA" id="ARBA00004496"/>
    </source>
</evidence>
<evidence type="ECO:0000256" key="10">
    <source>
        <dbReference type="ARBA" id="ARBA00022840"/>
    </source>
</evidence>
<dbReference type="CDD" id="cd12121">
    <property type="entry name" value="MARK_C_like"/>
    <property type="match status" value="1"/>
</dbReference>
<feature type="binding site" evidence="13">
    <location>
        <position position="234"/>
    </location>
    <ligand>
        <name>ATP</name>
        <dbReference type="ChEBI" id="CHEBI:30616"/>
    </ligand>
</feature>
<evidence type="ECO:0000256" key="11">
    <source>
        <dbReference type="ARBA" id="ARBA00047899"/>
    </source>
</evidence>
<dbReference type="GO" id="GO:0000226">
    <property type="term" value="P:microtubule cytoskeleton organization"/>
    <property type="evidence" value="ECO:0007669"/>
    <property type="project" value="TreeGrafter"/>
</dbReference>
<dbReference type="RefSeq" id="XP_051359848.1">
    <property type="nucleotide sequence ID" value="XM_051509166.1"/>
</dbReference>
<dbReference type="PROSITE" id="PS00107">
    <property type="entry name" value="PROTEIN_KINASE_ATP"/>
    <property type="match status" value="1"/>
</dbReference>
<keyword evidence="6" id="KW-0597">Phosphoprotein</keyword>
<dbReference type="Pfam" id="PF02149">
    <property type="entry name" value="KA1"/>
    <property type="match status" value="1"/>
</dbReference>
<protein>
    <recommendedName>
        <fullName evidence="3">non-specific serine/threonine protein kinase</fullName>
        <ecNumber evidence="3">2.7.11.1</ecNumber>
    </recommendedName>
</protein>
<evidence type="ECO:0000259" key="16">
    <source>
        <dbReference type="PROSITE" id="PS50032"/>
    </source>
</evidence>
<dbReference type="InterPro" id="IPR001772">
    <property type="entry name" value="KA1_dom"/>
</dbReference>
<reference evidence="17" key="1">
    <citation type="journal article" date="2021" name="J Fungi (Basel)">
        <title>Genomic and Metabolomic Analyses of the Marine Fungus Emericellopsis cladophorae: Insights into Saltwater Adaptability Mechanisms and Its Biosynthetic Potential.</title>
        <authorList>
            <person name="Goncalves M.F.M."/>
            <person name="Hilario S."/>
            <person name="Van de Peer Y."/>
            <person name="Esteves A.C."/>
            <person name="Alves A."/>
        </authorList>
    </citation>
    <scope>NUCLEOTIDE SEQUENCE</scope>
    <source>
        <strain evidence="17">MUM 19.33</strain>
    </source>
</reference>
<dbReference type="PANTHER" id="PTHR24346:SF82">
    <property type="entry name" value="KP78A-RELATED"/>
    <property type="match status" value="1"/>
</dbReference>
<dbReference type="Gene3D" id="3.30.310.80">
    <property type="entry name" value="Kinase associated domain 1, KA1"/>
    <property type="match status" value="1"/>
</dbReference>
<feature type="compositionally biased region" description="Low complexity" evidence="14">
    <location>
        <begin position="19"/>
        <end position="32"/>
    </location>
</feature>
<feature type="domain" description="Protein kinase" evidence="15">
    <location>
        <begin position="205"/>
        <end position="469"/>
    </location>
</feature>
<dbReference type="Gene3D" id="1.10.510.10">
    <property type="entry name" value="Transferase(Phosphotransferase) domain 1"/>
    <property type="match status" value="1"/>
</dbReference>
<dbReference type="CDD" id="cd14077">
    <property type="entry name" value="STKc_Kin1_2"/>
    <property type="match status" value="1"/>
</dbReference>
<dbReference type="GeneID" id="75829144"/>
<accession>A0A9P9XW96</accession>
<dbReference type="InterPro" id="IPR017441">
    <property type="entry name" value="Protein_kinase_ATP_BS"/>
</dbReference>
<evidence type="ECO:0000256" key="6">
    <source>
        <dbReference type="ARBA" id="ARBA00022553"/>
    </source>
</evidence>
<gene>
    <name evidence="17" type="ORF">J7T54_002635</name>
</gene>
<feature type="compositionally biased region" description="Basic and acidic residues" evidence="14">
    <location>
        <begin position="695"/>
        <end position="704"/>
    </location>
</feature>
<dbReference type="PANTHER" id="PTHR24346">
    <property type="entry name" value="MAP/MICROTUBULE AFFINITY-REGULATING KINASE"/>
    <property type="match status" value="1"/>
</dbReference>
<feature type="region of interest" description="Disordered" evidence="14">
    <location>
        <begin position="532"/>
        <end position="574"/>
    </location>
</feature>
<dbReference type="EMBL" id="JAGIXG020000055">
    <property type="protein sequence ID" value="KAI6778992.1"/>
    <property type="molecule type" value="Genomic_DNA"/>
</dbReference>
<evidence type="ECO:0000313" key="18">
    <source>
        <dbReference type="Proteomes" id="UP001055219"/>
    </source>
</evidence>
<feature type="compositionally biased region" description="Low complexity" evidence="14">
    <location>
        <begin position="62"/>
        <end position="77"/>
    </location>
</feature>
<evidence type="ECO:0000313" key="17">
    <source>
        <dbReference type="EMBL" id="KAI6778992.1"/>
    </source>
</evidence>
<sequence>MTTATPGGAAAAPPPPAPAMDCPPAQHSVSSHSRADSHSHSRPAQNHDYSRPRQQQHHSHHSTTSSSNSHTENPSSQGRPIQDVLPHNDYETSHVAKRTTAPPPSSEASSSSRSHHRRAGSRSTTQPAAPPHPQARPQQQPPRDASHRHSHRQSSSTSHRPPPTHSTMPTADPSRGVVPDGPHSSSSASKPSRSRTTIPTPSGKWILGKTIGAGSMGKVKLARKEDGGEQVACKIIPRGSTDDGHQSRADRERADHSKEVRTQREAAIVSLLNHPYICGLRDSVRTNYHWYMLFEYVNGGQMLDYIISHGKLKEKQARKFSRQIASALDYCHRNSIVHRDLKIENILISKNGDIKIIDFGLSNLFAPRGHLKTFCGSLYFAAPELLQARAYTGPEVDVWSFGIVLYVLVCGKVPFDDQSMPALHAKIKKGVVDYPSWLSSECKHLISRMLVTDPKQRASMQEVMTHPWMVKGFNGPPDNFLPPREPLVAPLDPEVFQAMHGFNFGSPESIQAQILKTIESDEYQRAVRMYQREKNTAQPPKEGEKKRGFGLDFYKRRNSQHSRDTLTGPSTEALQLGNDPLNAFSPLLSIYYLVKEKQDRERVDTAPPAAAVAREKEREREKERDYDHETERPREKETGPMPELAPPRAAVTNAAAYEMPGEKPTGGRSRPRARTHGEDDAPEITKSGHLAPPEPKPEKEKKEGTVPGLLRRFSTRKRREPERTGRDRSHPPVVQVHSPSHELGPRKSYSIRRSRRDQDEGGESSTRSPSSQPQHRELLSPPKSAGGAQRSGLGRSTSVNSGTAVRRNQSSRLAKEPPPTSGSEQSMNAEQQGPPRPGHGHSRSVTMRAKSLGHARRESIQQRRQRREEAREANVPEETDLDNEQSGRSSEKLDDSELAKPVFLKGLFSVSTTSGKSVPAIRADIRRVLKQLNVDYTEIKGGFTCRHAPSIDLNKVQDPPMSPSANRRRFSFGGLRRGEDDSRESDAPPKTPRTPGRSDRDRSYSNSETSVDSIPRRNNGPPRTAPGETSTQVQSDLGGSMVLEFEIFIVKVPLLTLHGVQFKRLTGNTWQYKSMADQILRELRL</sequence>
<feature type="compositionally biased region" description="Basic and acidic residues" evidence="14">
    <location>
        <begin position="613"/>
        <end position="638"/>
    </location>
</feature>
<feature type="compositionally biased region" description="Basic and acidic residues" evidence="14">
    <location>
        <begin position="855"/>
        <end position="874"/>
    </location>
</feature>
<evidence type="ECO:0000256" key="12">
    <source>
        <dbReference type="ARBA" id="ARBA00048679"/>
    </source>
</evidence>
<dbReference type="OrthoDB" id="1928777at2759"/>
<feature type="compositionally biased region" description="Basic and acidic residues" evidence="14">
    <location>
        <begin position="976"/>
        <end position="987"/>
    </location>
</feature>
<feature type="compositionally biased region" description="Polar residues" evidence="14">
    <location>
        <begin position="821"/>
        <end position="831"/>
    </location>
</feature>
<evidence type="ECO:0000256" key="4">
    <source>
        <dbReference type="ARBA" id="ARBA00022490"/>
    </source>
</evidence>
<dbReference type="GO" id="GO:0005737">
    <property type="term" value="C:cytoplasm"/>
    <property type="evidence" value="ECO:0007669"/>
    <property type="project" value="UniProtKB-SubCell"/>
</dbReference>
<dbReference type="GO" id="GO:0035556">
    <property type="term" value="P:intracellular signal transduction"/>
    <property type="evidence" value="ECO:0007669"/>
    <property type="project" value="TreeGrafter"/>
</dbReference>
<keyword evidence="9 17" id="KW-0418">Kinase</keyword>
<dbReference type="GO" id="GO:0071944">
    <property type="term" value="C:cell periphery"/>
    <property type="evidence" value="ECO:0007669"/>
    <property type="project" value="UniProtKB-ARBA"/>
</dbReference>
<feature type="compositionally biased region" description="Basic and acidic residues" evidence="14">
    <location>
        <begin position="240"/>
        <end position="260"/>
    </location>
</feature>
<comment type="catalytic activity">
    <reaction evidence="11">
        <text>L-threonyl-[protein] + ATP = O-phospho-L-threonyl-[protein] + ADP + H(+)</text>
        <dbReference type="Rhea" id="RHEA:46608"/>
        <dbReference type="Rhea" id="RHEA-COMP:11060"/>
        <dbReference type="Rhea" id="RHEA-COMP:11605"/>
        <dbReference type="ChEBI" id="CHEBI:15378"/>
        <dbReference type="ChEBI" id="CHEBI:30013"/>
        <dbReference type="ChEBI" id="CHEBI:30616"/>
        <dbReference type="ChEBI" id="CHEBI:61977"/>
        <dbReference type="ChEBI" id="CHEBI:456216"/>
        <dbReference type="EC" id="2.7.11.1"/>
    </reaction>
</comment>
<dbReference type="EC" id="2.7.11.1" evidence="3"/>
<evidence type="ECO:0000256" key="9">
    <source>
        <dbReference type="ARBA" id="ARBA00022777"/>
    </source>
</evidence>
<dbReference type="PROSITE" id="PS00108">
    <property type="entry name" value="PROTEIN_KINASE_ST"/>
    <property type="match status" value="1"/>
</dbReference>
<comment type="subcellular location">
    <subcellularLocation>
        <location evidence="1">Cytoplasm</location>
    </subcellularLocation>
</comment>
<evidence type="ECO:0000256" key="13">
    <source>
        <dbReference type="PROSITE-ProRule" id="PRU10141"/>
    </source>
</evidence>
<evidence type="ECO:0000256" key="5">
    <source>
        <dbReference type="ARBA" id="ARBA00022527"/>
    </source>
</evidence>
<feature type="region of interest" description="Disordered" evidence="14">
    <location>
        <begin position="1"/>
        <end position="209"/>
    </location>
</feature>
<feature type="compositionally biased region" description="Basic and acidic residues" evidence="14">
    <location>
        <begin position="532"/>
        <end position="555"/>
    </location>
</feature>
<proteinExistence type="inferred from homology"/>
<feature type="compositionally biased region" description="Low complexity" evidence="14">
    <location>
        <begin position="1"/>
        <end position="11"/>
    </location>
</feature>
<dbReference type="InterPro" id="IPR011009">
    <property type="entry name" value="Kinase-like_dom_sf"/>
</dbReference>
<dbReference type="GO" id="GO:0004674">
    <property type="term" value="F:protein serine/threonine kinase activity"/>
    <property type="evidence" value="ECO:0007669"/>
    <property type="project" value="UniProtKB-KW"/>
</dbReference>
<reference evidence="17" key="2">
    <citation type="submission" date="2022-07" db="EMBL/GenBank/DDBJ databases">
        <authorList>
            <person name="Goncalves M.F.M."/>
            <person name="Hilario S."/>
            <person name="Van De Peer Y."/>
            <person name="Esteves A.C."/>
            <person name="Alves A."/>
        </authorList>
    </citation>
    <scope>NUCLEOTIDE SEQUENCE</scope>
    <source>
        <strain evidence="17">MUM 19.33</strain>
    </source>
</reference>
<feature type="compositionally biased region" description="Polar residues" evidence="14">
    <location>
        <begin position="794"/>
        <end position="812"/>
    </location>
</feature>
<dbReference type="PROSITE" id="PS50032">
    <property type="entry name" value="KA1"/>
    <property type="match status" value="1"/>
</dbReference>
<evidence type="ECO:0000256" key="2">
    <source>
        <dbReference type="ARBA" id="ARBA00010791"/>
    </source>
</evidence>
<dbReference type="SUPFAM" id="SSF103243">
    <property type="entry name" value="KA1-like"/>
    <property type="match status" value="1"/>
</dbReference>
<keyword evidence="5 17" id="KW-0723">Serine/threonine-protein kinase</keyword>
<dbReference type="InterPro" id="IPR028375">
    <property type="entry name" value="KA1/Ssp2_C"/>
</dbReference>
<dbReference type="AlphaFoldDB" id="A0A9P9XW96"/>
<feature type="domain" description="KA1" evidence="16">
    <location>
        <begin position="1036"/>
        <end position="1085"/>
    </location>
</feature>
<comment type="caution">
    <text evidence="17">The sequence shown here is derived from an EMBL/GenBank/DDBJ whole genome shotgun (WGS) entry which is preliminary data.</text>
</comment>
<evidence type="ECO:0000256" key="14">
    <source>
        <dbReference type="SAM" id="MobiDB-lite"/>
    </source>
</evidence>
<dbReference type="FunFam" id="1.10.510.10:FF:000333">
    <property type="entry name" value="Non-specific serine/threonine protein kinase"/>
    <property type="match status" value="1"/>
</dbReference>
<keyword evidence="4" id="KW-0963">Cytoplasm</keyword>
<feature type="compositionally biased region" description="Low complexity" evidence="14">
    <location>
        <begin position="646"/>
        <end position="656"/>
    </location>
</feature>
<dbReference type="InterPro" id="IPR000719">
    <property type="entry name" value="Prot_kinase_dom"/>
</dbReference>
<keyword evidence="10 13" id="KW-0067">ATP-binding</keyword>
<dbReference type="InterPro" id="IPR008271">
    <property type="entry name" value="Ser/Thr_kinase_AS"/>
</dbReference>
<dbReference type="PROSITE" id="PS50011">
    <property type="entry name" value="PROTEIN_KINASE_DOM"/>
    <property type="match status" value="1"/>
</dbReference>
<name>A0A9P9XW96_9HYPO</name>
<keyword evidence="7" id="KW-0808">Transferase</keyword>
<dbReference type="SUPFAM" id="SSF56112">
    <property type="entry name" value="Protein kinase-like (PK-like)"/>
    <property type="match status" value="1"/>
</dbReference>
<dbReference type="Proteomes" id="UP001055219">
    <property type="component" value="Unassembled WGS sequence"/>
</dbReference>
<feature type="compositionally biased region" description="Polar residues" evidence="14">
    <location>
        <begin position="763"/>
        <end position="773"/>
    </location>
</feature>
<feature type="region of interest" description="Disordered" evidence="14">
    <location>
        <begin position="951"/>
        <end position="1034"/>
    </location>
</feature>
<comment type="catalytic activity">
    <reaction evidence="12">
        <text>L-seryl-[protein] + ATP = O-phospho-L-seryl-[protein] + ADP + H(+)</text>
        <dbReference type="Rhea" id="RHEA:17989"/>
        <dbReference type="Rhea" id="RHEA-COMP:9863"/>
        <dbReference type="Rhea" id="RHEA-COMP:11604"/>
        <dbReference type="ChEBI" id="CHEBI:15378"/>
        <dbReference type="ChEBI" id="CHEBI:29999"/>
        <dbReference type="ChEBI" id="CHEBI:30616"/>
        <dbReference type="ChEBI" id="CHEBI:83421"/>
        <dbReference type="ChEBI" id="CHEBI:456216"/>
        <dbReference type="EC" id="2.7.11.1"/>
    </reaction>
</comment>
<evidence type="ECO:0000256" key="7">
    <source>
        <dbReference type="ARBA" id="ARBA00022679"/>
    </source>
</evidence>
<evidence type="ECO:0000259" key="15">
    <source>
        <dbReference type="PROSITE" id="PS50011"/>
    </source>
</evidence>
<dbReference type="Pfam" id="PF00069">
    <property type="entry name" value="Pkinase"/>
    <property type="match status" value="1"/>
</dbReference>
<feature type="region of interest" description="Disordered" evidence="14">
    <location>
        <begin position="598"/>
        <end position="895"/>
    </location>
</feature>
<organism evidence="17 18">
    <name type="scientific">Emericellopsis cladophorae</name>
    <dbReference type="NCBI Taxonomy" id="2686198"/>
    <lineage>
        <taxon>Eukaryota</taxon>
        <taxon>Fungi</taxon>
        <taxon>Dikarya</taxon>
        <taxon>Ascomycota</taxon>
        <taxon>Pezizomycotina</taxon>
        <taxon>Sordariomycetes</taxon>
        <taxon>Hypocreomycetidae</taxon>
        <taxon>Hypocreales</taxon>
        <taxon>Bionectriaceae</taxon>
        <taxon>Emericellopsis</taxon>
    </lineage>
</organism>
<keyword evidence="18" id="KW-1185">Reference proteome</keyword>
<feature type="region of interest" description="Disordered" evidence="14">
    <location>
        <begin position="235"/>
        <end position="260"/>
    </location>
</feature>
<evidence type="ECO:0000256" key="3">
    <source>
        <dbReference type="ARBA" id="ARBA00012513"/>
    </source>
</evidence>
<dbReference type="GO" id="GO:0005524">
    <property type="term" value="F:ATP binding"/>
    <property type="evidence" value="ECO:0007669"/>
    <property type="project" value="UniProtKB-UniRule"/>
</dbReference>
<feature type="compositionally biased region" description="Basic and acidic residues" evidence="14">
    <location>
        <begin position="719"/>
        <end position="730"/>
    </location>
</feature>
<keyword evidence="8 13" id="KW-0547">Nucleotide-binding</keyword>
<evidence type="ECO:0000256" key="8">
    <source>
        <dbReference type="ARBA" id="ARBA00022741"/>
    </source>
</evidence>